<organism evidence="2 3">
    <name type="scientific">Chitinophaga cymbidii</name>
    <dbReference type="NCBI Taxonomy" id="1096750"/>
    <lineage>
        <taxon>Bacteria</taxon>
        <taxon>Pseudomonadati</taxon>
        <taxon>Bacteroidota</taxon>
        <taxon>Chitinophagia</taxon>
        <taxon>Chitinophagales</taxon>
        <taxon>Chitinophagaceae</taxon>
        <taxon>Chitinophaga</taxon>
    </lineage>
</organism>
<keyword evidence="3" id="KW-1185">Reference proteome</keyword>
<name>A0A512RT64_9BACT</name>
<keyword evidence="1" id="KW-1133">Transmembrane helix</keyword>
<protein>
    <recommendedName>
        <fullName evidence="4">DUF2809 domain-containing protein</fullName>
    </recommendedName>
</protein>
<feature type="transmembrane region" description="Helical" evidence="1">
    <location>
        <begin position="7"/>
        <end position="28"/>
    </location>
</feature>
<evidence type="ECO:0000313" key="2">
    <source>
        <dbReference type="EMBL" id="GEP98889.1"/>
    </source>
</evidence>
<dbReference type="AlphaFoldDB" id="A0A512RT64"/>
<dbReference type="OrthoDB" id="5360192at2"/>
<dbReference type="InterPro" id="IPR021257">
    <property type="entry name" value="DUF2809"/>
</dbReference>
<sequence>MKFRFNARYFILTVLLFLIEVLIALYMHDPFVRPYLGDVLVVMLIYCFVRSFVQAPEVPVALGVLAFSYVVETMQYFNIVKYLGLQQSRLANVVIGNHFTWVDILAYTVGIAITIAVEKWRAVRQADRD</sequence>
<dbReference type="EMBL" id="BKAU01000010">
    <property type="protein sequence ID" value="GEP98889.1"/>
    <property type="molecule type" value="Genomic_DNA"/>
</dbReference>
<evidence type="ECO:0000313" key="3">
    <source>
        <dbReference type="Proteomes" id="UP000321436"/>
    </source>
</evidence>
<comment type="caution">
    <text evidence="2">The sequence shown here is derived from an EMBL/GenBank/DDBJ whole genome shotgun (WGS) entry which is preliminary data.</text>
</comment>
<proteinExistence type="predicted"/>
<keyword evidence="1" id="KW-0472">Membrane</keyword>
<feature type="transmembrane region" description="Helical" evidence="1">
    <location>
        <begin position="99"/>
        <end position="117"/>
    </location>
</feature>
<gene>
    <name evidence="2" type="ORF">CCY01nite_51490</name>
</gene>
<dbReference type="Pfam" id="PF10990">
    <property type="entry name" value="DUF2809"/>
    <property type="match status" value="1"/>
</dbReference>
<dbReference type="Proteomes" id="UP000321436">
    <property type="component" value="Unassembled WGS sequence"/>
</dbReference>
<reference evidence="2 3" key="1">
    <citation type="submission" date="2019-07" db="EMBL/GenBank/DDBJ databases">
        <title>Whole genome shotgun sequence of Chitinophaga cymbidii NBRC 109752.</title>
        <authorList>
            <person name="Hosoyama A."/>
            <person name="Uohara A."/>
            <person name="Ohji S."/>
            <person name="Ichikawa N."/>
        </authorList>
    </citation>
    <scope>NUCLEOTIDE SEQUENCE [LARGE SCALE GENOMIC DNA]</scope>
    <source>
        <strain evidence="2 3">NBRC 109752</strain>
    </source>
</reference>
<feature type="transmembrane region" description="Helical" evidence="1">
    <location>
        <begin position="34"/>
        <end position="53"/>
    </location>
</feature>
<evidence type="ECO:0000256" key="1">
    <source>
        <dbReference type="SAM" id="Phobius"/>
    </source>
</evidence>
<dbReference type="RefSeq" id="WP_146867517.1">
    <property type="nucleotide sequence ID" value="NZ_BKAU01000010.1"/>
</dbReference>
<accession>A0A512RT64</accession>
<keyword evidence="1" id="KW-0812">Transmembrane</keyword>
<feature type="transmembrane region" description="Helical" evidence="1">
    <location>
        <begin position="60"/>
        <end position="79"/>
    </location>
</feature>
<evidence type="ECO:0008006" key="4">
    <source>
        <dbReference type="Google" id="ProtNLM"/>
    </source>
</evidence>